<sequence>MIVHANGSYETGEWLTADTYPNAYYIADDSELAAKVRTLYPYYTLVTENGALIDVTERAKTPEEEAALLPQKSPEELRIESLEADNVALMTALADVYEQLIAIQTNEGGGA</sequence>
<reference evidence="1" key="1">
    <citation type="submission" date="2016-08" db="EMBL/GenBank/DDBJ databases">
        <title>Complete Genome Seqeunce of Paenibacillus sp. BIHB 4019 from tea rhizoplane.</title>
        <authorList>
            <person name="Thakur R."/>
            <person name="Swarnkar M.K."/>
            <person name="Gulati A."/>
        </authorList>
    </citation>
    <scope>NUCLEOTIDE SEQUENCE [LARGE SCALE GENOMIC DNA]</scope>
    <source>
        <strain evidence="1">BIHB4019</strain>
    </source>
</reference>
<dbReference type="RefSeq" id="WP_099518926.1">
    <property type="nucleotide sequence ID" value="NZ_CP016808.1"/>
</dbReference>
<evidence type="ECO:0000313" key="1">
    <source>
        <dbReference type="EMBL" id="ANY67745.1"/>
    </source>
</evidence>
<gene>
    <name evidence="1" type="ORF">BBD42_15680</name>
</gene>
<organism evidence="1">
    <name type="scientific">Paenibacillus sp. BIHB 4019</name>
    <dbReference type="NCBI Taxonomy" id="1870819"/>
    <lineage>
        <taxon>Bacteria</taxon>
        <taxon>Bacillati</taxon>
        <taxon>Bacillota</taxon>
        <taxon>Bacilli</taxon>
        <taxon>Bacillales</taxon>
        <taxon>Paenibacillaceae</taxon>
        <taxon>Paenibacillus</taxon>
    </lineage>
</organism>
<name>A0A1B2DJ96_9BACL</name>
<protein>
    <submittedName>
        <fullName evidence="1">Uncharacterized protein</fullName>
    </submittedName>
</protein>
<dbReference type="AlphaFoldDB" id="A0A1B2DJ96"/>
<proteinExistence type="predicted"/>
<accession>A0A1B2DJ96</accession>
<dbReference type="EMBL" id="CP016808">
    <property type="protein sequence ID" value="ANY67745.1"/>
    <property type="molecule type" value="Genomic_DNA"/>
</dbReference>